<dbReference type="GO" id="GO:0006508">
    <property type="term" value="P:proteolysis"/>
    <property type="evidence" value="ECO:0007669"/>
    <property type="project" value="InterPro"/>
</dbReference>
<gene>
    <name evidence="1" type="ORF">G8E03_01445</name>
</gene>
<dbReference type="InterPro" id="IPR000180">
    <property type="entry name" value="Dipep_AS"/>
</dbReference>
<organism evidence="1 2">
    <name type="scientific">Pontivivens nitratireducens</name>
    <dbReference type="NCBI Taxonomy" id="2758038"/>
    <lineage>
        <taxon>Bacteria</taxon>
        <taxon>Pseudomonadati</taxon>
        <taxon>Pseudomonadota</taxon>
        <taxon>Alphaproteobacteria</taxon>
        <taxon>Rhodobacterales</taxon>
        <taxon>Paracoccaceae</taxon>
        <taxon>Pontivivens</taxon>
    </lineage>
</organism>
<dbReference type="KEGG" id="mon:G8E03_01445"/>
<dbReference type="PROSITE" id="PS00869">
    <property type="entry name" value="RENAL_DIPEPTIDASE_1"/>
    <property type="match status" value="1"/>
</dbReference>
<name>A0A6G7VHX6_9RHOB</name>
<proteinExistence type="predicted"/>
<dbReference type="EMBL" id="CP049811">
    <property type="protein sequence ID" value="QIK39542.1"/>
    <property type="molecule type" value="Genomic_DNA"/>
</dbReference>
<keyword evidence="2" id="KW-1185">Reference proteome</keyword>
<dbReference type="PANTHER" id="PTHR10443">
    <property type="entry name" value="MICROSOMAL DIPEPTIDASE"/>
    <property type="match status" value="1"/>
</dbReference>
<sequence length="352" mass="37922">MTQPIFDGHNDCLLKLYRGGPGAGARYRGGMPGHVDLPKAKAGGFAGGFYAMFVPDEGPMDWSVMRNAQYDLPLPPRVAQDAARAVVVEQAAILKELHDHGDLTICTDATTLRDAIDQGQQAAIMHLEGAEAIDPELQFLDTLYDLGLRSLGPVWSRPTIFGHGVPFRYPSDGDTGPGLTEAGFRLVERCAQMGIIVDLSHLNVAGFHDVATTGVPLVATHSNAHAICPHARNLTDDQLRMIGRTNGMVGLNFASAFLRPDGQMLPQGALEWMVRHLDHMIELAGEDHVGFGSDFDGAVVPEEIGSVAGLDALREAMVTHGYDDALMGKLCAGNWIALCERVWKPAPRITVT</sequence>
<dbReference type="Proteomes" id="UP000500791">
    <property type="component" value="Chromosome"/>
</dbReference>
<dbReference type="Gene3D" id="3.20.20.140">
    <property type="entry name" value="Metal-dependent hydrolases"/>
    <property type="match status" value="1"/>
</dbReference>
<accession>A0A6G7VHX6</accession>
<protein>
    <submittedName>
        <fullName evidence="1">Membrane dipeptidase</fullName>
    </submittedName>
</protein>
<dbReference type="PANTHER" id="PTHR10443:SF12">
    <property type="entry name" value="DIPEPTIDASE"/>
    <property type="match status" value="1"/>
</dbReference>
<dbReference type="SUPFAM" id="SSF51556">
    <property type="entry name" value="Metallo-dependent hydrolases"/>
    <property type="match status" value="1"/>
</dbReference>
<dbReference type="AlphaFoldDB" id="A0A6G7VHX6"/>
<evidence type="ECO:0000313" key="1">
    <source>
        <dbReference type="EMBL" id="QIK39542.1"/>
    </source>
</evidence>
<reference evidence="1 2" key="1">
    <citation type="submission" date="2020-03" db="EMBL/GenBank/DDBJ databases">
        <title>Complete genome sequence of Monaibacterium sp. ALG8 with diverse plasmids.</title>
        <authorList>
            <person name="Sun C."/>
        </authorList>
    </citation>
    <scope>NUCLEOTIDE SEQUENCE [LARGE SCALE GENOMIC DNA]</scope>
    <source>
        <strain evidence="1 2">ALG8</strain>
    </source>
</reference>
<dbReference type="InterPro" id="IPR032466">
    <property type="entry name" value="Metal_Hydrolase"/>
</dbReference>
<dbReference type="RefSeq" id="WP_166187806.1">
    <property type="nucleotide sequence ID" value="NZ_CP049811.1"/>
</dbReference>
<dbReference type="InterPro" id="IPR008257">
    <property type="entry name" value="Pept_M19"/>
</dbReference>
<dbReference type="PROSITE" id="PS51365">
    <property type="entry name" value="RENAL_DIPEPTIDASE_2"/>
    <property type="match status" value="1"/>
</dbReference>
<dbReference type="GO" id="GO:0070573">
    <property type="term" value="F:metallodipeptidase activity"/>
    <property type="evidence" value="ECO:0007669"/>
    <property type="project" value="InterPro"/>
</dbReference>
<dbReference type="Pfam" id="PF01244">
    <property type="entry name" value="Peptidase_M19"/>
    <property type="match status" value="1"/>
</dbReference>
<dbReference type="CDD" id="cd01301">
    <property type="entry name" value="rDP_like"/>
    <property type="match status" value="1"/>
</dbReference>
<evidence type="ECO:0000313" key="2">
    <source>
        <dbReference type="Proteomes" id="UP000500791"/>
    </source>
</evidence>